<dbReference type="Proteomes" id="UP000054564">
    <property type="component" value="Unassembled WGS sequence"/>
</dbReference>
<sequence>MAAFDRGAMHFVCIPLANAIVTSDCSIGREANLNCLLYRFAVHATRSTRLHLTVLRRSSTSIVSEAP</sequence>
<evidence type="ECO:0000313" key="2">
    <source>
        <dbReference type="Proteomes" id="UP000054564"/>
    </source>
</evidence>
<keyword evidence="2" id="KW-1185">Reference proteome</keyword>
<accession>A0A0L0UP98</accession>
<evidence type="ECO:0000313" key="1">
    <source>
        <dbReference type="EMBL" id="KNE88761.1"/>
    </source>
</evidence>
<protein>
    <submittedName>
        <fullName evidence="1">Uncharacterized protein</fullName>
    </submittedName>
</protein>
<gene>
    <name evidence="1" type="ORF">PSTG_17822</name>
</gene>
<comment type="caution">
    <text evidence="1">The sequence shown here is derived from an EMBL/GenBank/DDBJ whole genome shotgun (WGS) entry which is preliminary data.</text>
</comment>
<name>A0A0L0UP98_9BASI</name>
<dbReference type="EMBL" id="AJIL01000945">
    <property type="protein sequence ID" value="KNE88761.1"/>
    <property type="molecule type" value="Genomic_DNA"/>
</dbReference>
<reference evidence="2" key="1">
    <citation type="submission" date="2014-03" db="EMBL/GenBank/DDBJ databases">
        <title>The Genome Sequence of Puccinia striiformis f. sp. tritici PST-78.</title>
        <authorList>
            <consortium name="The Broad Institute Genome Sequencing Platform"/>
            <person name="Cuomo C."/>
            <person name="Hulbert S."/>
            <person name="Chen X."/>
            <person name="Walker B."/>
            <person name="Young S.K."/>
            <person name="Zeng Q."/>
            <person name="Gargeya S."/>
            <person name="Fitzgerald M."/>
            <person name="Haas B."/>
            <person name="Abouelleil A."/>
            <person name="Alvarado L."/>
            <person name="Arachchi H.M."/>
            <person name="Berlin A.M."/>
            <person name="Chapman S.B."/>
            <person name="Goldberg J."/>
            <person name="Griggs A."/>
            <person name="Gujja S."/>
            <person name="Hansen M."/>
            <person name="Howarth C."/>
            <person name="Imamovic A."/>
            <person name="Larimer J."/>
            <person name="McCowan C."/>
            <person name="Montmayeur A."/>
            <person name="Murphy C."/>
            <person name="Neiman D."/>
            <person name="Pearson M."/>
            <person name="Priest M."/>
            <person name="Roberts A."/>
            <person name="Saif S."/>
            <person name="Shea T."/>
            <person name="Sisk P."/>
            <person name="Sykes S."/>
            <person name="Wortman J."/>
            <person name="Nusbaum C."/>
            <person name="Birren B."/>
        </authorList>
    </citation>
    <scope>NUCLEOTIDE SEQUENCE [LARGE SCALE GENOMIC DNA]</scope>
    <source>
        <strain evidence="2">race PST-78</strain>
    </source>
</reference>
<dbReference type="AlphaFoldDB" id="A0A0L0UP98"/>
<proteinExistence type="predicted"/>
<organism evidence="1 2">
    <name type="scientific">Puccinia striiformis f. sp. tritici PST-78</name>
    <dbReference type="NCBI Taxonomy" id="1165861"/>
    <lineage>
        <taxon>Eukaryota</taxon>
        <taxon>Fungi</taxon>
        <taxon>Dikarya</taxon>
        <taxon>Basidiomycota</taxon>
        <taxon>Pucciniomycotina</taxon>
        <taxon>Pucciniomycetes</taxon>
        <taxon>Pucciniales</taxon>
        <taxon>Pucciniaceae</taxon>
        <taxon>Puccinia</taxon>
    </lineage>
</organism>